<evidence type="ECO:0000313" key="6">
    <source>
        <dbReference type="Proteomes" id="UP001596392"/>
    </source>
</evidence>
<accession>A0ABW2GX81</accession>
<evidence type="ECO:0000259" key="3">
    <source>
        <dbReference type="Pfam" id="PF00303"/>
    </source>
</evidence>
<feature type="domain" description="Thymidylate synthase/dCMP hydroxymethylase" evidence="3">
    <location>
        <begin position="277"/>
        <end position="396"/>
    </location>
</feature>
<reference evidence="6" key="1">
    <citation type="journal article" date="2019" name="Int. J. Syst. Evol. Microbiol.">
        <title>The Global Catalogue of Microorganisms (GCM) 10K type strain sequencing project: providing services to taxonomists for standard genome sequencing and annotation.</title>
        <authorList>
            <consortium name="The Broad Institute Genomics Platform"/>
            <consortium name="The Broad Institute Genome Sequencing Center for Infectious Disease"/>
            <person name="Wu L."/>
            <person name="Ma J."/>
        </authorList>
    </citation>
    <scope>NUCLEOTIDE SEQUENCE [LARGE SCALE GENOMIC DNA]</scope>
    <source>
        <strain evidence="6">CGMCC 1.9106</strain>
    </source>
</reference>
<comment type="caution">
    <text evidence="5">The sequence shown here is derived from an EMBL/GenBank/DDBJ whole genome shotgun (WGS) entry which is preliminary data.</text>
</comment>
<protein>
    <submittedName>
        <fullName evidence="5">Thymidylate synthase</fullName>
    </submittedName>
</protein>
<dbReference type="InterPro" id="IPR025595">
    <property type="entry name" value="PterinBD-DUF4346"/>
</dbReference>
<feature type="compositionally biased region" description="Basic residues" evidence="2">
    <location>
        <begin position="512"/>
        <end position="524"/>
    </location>
</feature>
<dbReference type="RefSeq" id="WP_376806288.1">
    <property type="nucleotide sequence ID" value="NZ_JBHTAC010000009.1"/>
</dbReference>
<dbReference type="Gene3D" id="3.30.572.10">
    <property type="entry name" value="Thymidylate synthase/dCMP hydroxymethylase domain"/>
    <property type="match status" value="1"/>
</dbReference>
<evidence type="ECO:0000313" key="5">
    <source>
        <dbReference type="EMBL" id="MFC7243036.1"/>
    </source>
</evidence>
<gene>
    <name evidence="5" type="ORF">ACFQO7_11175</name>
</gene>
<keyword evidence="1" id="KW-0808">Transferase</keyword>
<sequence length="524" mass="59109">MNTPHFHALYYGDRLHAVNPAGDVGIISLWSPLAATSRRLTQISPDILAPEQSRVAIIANLYGDGMYAMFCNLLFNPQIRHLIALGEHFDQPTSREIEAFLRDGLEDSELFGRRLKRIRGTDRLFPAIAEFDEARLRETLSFRGFGKLADPALDRDLPGYLKSLPRIAPEQLPPPVQVTMPDYESDEYARRPSNIAAQQVERKRPLDCWEELVVRTIRFGQPVELSNGPRLELLNAKAVITEPAVESDAVLSRYGFRLERFLEYQRRIIDPRLPDGISYTYGNRLRGYFREGDSLRDTLALVVKVLQRDPQSRHGYISLWDTANDLPGTAAVGHPSVPCLTTIFFRCMNGRLTLTATYRAHNLLTAWLENVYGLMKIQQLVAEALGLPIGQITVVSHSLGIDPRNRSGYELAQALSEGWKRDEDVDRLTGRPTLREDPNGYFTVRVDAEKGCIVAEHLIDGIVLKQYVSKSAEVIRRAIIGDMGVSLVSHAMWLGHELAVHEHMLHEGRTTRPPRRRPPGKGES</sequence>
<evidence type="ECO:0000256" key="1">
    <source>
        <dbReference type="ARBA" id="ARBA00022679"/>
    </source>
</evidence>
<dbReference type="InterPro" id="IPR023451">
    <property type="entry name" value="Thymidate_synth/dCMP_Mease_dom"/>
</dbReference>
<evidence type="ECO:0000256" key="2">
    <source>
        <dbReference type="SAM" id="MobiDB-lite"/>
    </source>
</evidence>
<evidence type="ECO:0000259" key="4">
    <source>
        <dbReference type="Pfam" id="PF14251"/>
    </source>
</evidence>
<name>A0ABW2GX81_9ACTN</name>
<dbReference type="InterPro" id="IPR036926">
    <property type="entry name" value="Thymidate_synth/dCMP_Mease_sf"/>
</dbReference>
<dbReference type="SUPFAM" id="SSF55831">
    <property type="entry name" value="Thymidylate synthase/dCMP hydroxymethylase"/>
    <property type="match status" value="1"/>
</dbReference>
<dbReference type="EMBL" id="JBHTAC010000009">
    <property type="protein sequence ID" value="MFC7243036.1"/>
    <property type="molecule type" value="Genomic_DNA"/>
</dbReference>
<feature type="region of interest" description="Disordered" evidence="2">
    <location>
        <begin position="504"/>
        <end position="524"/>
    </location>
</feature>
<dbReference type="Pfam" id="PF14251">
    <property type="entry name" value="PterinBD-DUF4346"/>
    <property type="match status" value="1"/>
</dbReference>
<dbReference type="Pfam" id="PF00303">
    <property type="entry name" value="Thymidylat_synt"/>
    <property type="match status" value="1"/>
</dbReference>
<feature type="domain" description="DUF4346" evidence="4">
    <location>
        <begin position="436"/>
        <end position="509"/>
    </location>
</feature>
<keyword evidence="6" id="KW-1185">Reference proteome</keyword>
<dbReference type="Proteomes" id="UP001596392">
    <property type="component" value="Unassembled WGS sequence"/>
</dbReference>
<organism evidence="5 6">
    <name type="scientific">Catellatospora aurea</name>
    <dbReference type="NCBI Taxonomy" id="1337874"/>
    <lineage>
        <taxon>Bacteria</taxon>
        <taxon>Bacillati</taxon>
        <taxon>Actinomycetota</taxon>
        <taxon>Actinomycetes</taxon>
        <taxon>Micromonosporales</taxon>
        <taxon>Micromonosporaceae</taxon>
        <taxon>Catellatospora</taxon>
    </lineage>
</organism>
<proteinExistence type="predicted"/>